<dbReference type="Gene3D" id="1.10.10.10">
    <property type="entry name" value="Winged helix-like DNA-binding domain superfamily/Winged helix DNA-binding domain"/>
    <property type="match status" value="1"/>
</dbReference>
<dbReference type="PROSITE" id="PS00846">
    <property type="entry name" value="HTH_ARSR_1"/>
    <property type="match status" value="1"/>
</dbReference>
<evidence type="ECO:0000259" key="5">
    <source>
        <dbReference type="PROSITE" id="PS50987"/>
    </source>
</evidence>
<dbReference type="RefSeq" id="WP_053006536.1">
    <property type="nucleotide sequence ID" value="NZ_LDZY01000018.1"/>
</dbReference>
<keyword evidence="4" id="KW-0105">Cadmium resistance</keyword>
<evidence type="ECO:0000256" key="3">
    <source>
        <dbReference type="ARBA" id="ARBA00023163"/>
    </source>
</evidence>
<proteinExistence type="predicted"/>
<dbReference type="PANTHER" id="PTHR43132">
    <property type="entry name" value="ARSENICAL RESISTANCE OPERON REPRESSOR ARSR-RELATED"/>
    <property type="match status" value="1"/>
</dbReference>
<organism evidence="6 7">
    <name type="scientific">Desulfosporosinus acididurans</name>
    <dbReference type="NCBI Taxonomy" id="476652"/>
    <lineage>
        <taxon>Bacteria</taxon>
        <taxon>Bacillati</taxon>
        <taxon>Bacillota</taxon>
        <taxon>Clostridia</taxon>
        <taxon>Eubacteriales</taxon>
        <taxon>Desulfitobacteriaceae</taxon>
        <taxon>Desulfosporosinus</taxon>
    </lineage>
</organism>
<dbReference type="GO" id="GO:0003677">
    <property type="term" value="F:DNA binding"/>
    <property type="evidence" value="ECO:0007669"/>
    <property type="project" value="UniProtKB-KW"/>
</dbReference>
<dbReference type="Proteomes" id="UP000036356">
    <property type="component" value="Unassembled WGS sequence"/>
</dbReference>
<dbReference type="AlphaFoldDB" id="A0A0J1FKR1"/>
<dbReference type="SMART" id="SM00418">
    <property type="entry name" value="HTH_ARSR"/>
    <property type="match status" value="1"/>
</dbReference>
<dbReference type="EMBL" id="LDZY01000018">
    <property type="protein sequence ID" value="KLU64064.1"/>
    <property type="molecule type" value="Genomic_DNA"/>
</dbReference>
<evidence type="ECO:0000256" key="2">
    <source>
        <dbReference type="ARBA" id="ARBA00023125"/>
    </source>
</evidence>
<evidence type="ECO:0000313" key="6">
    <source>
        <dbReference type="EMBL" id="KLU64064.1"/>
    </source>
</evidence>
<dbReference type="InterPro" id="IPR051011">
    <property type="entry name" value="Metal_resp_trans_reg"/>
</dbReference>
<dbReference type="InterPro" id="IPR018334">
    <property type="entry name" value="ArsR_HTH"/>
</dbReference>
<gene>
    <name evidence="6" type="primary">cadC</name>
    <name evidence="6" type="ORF">DEAC_c40580</name>
</gene>
<comment type="caution">
    <text evidence="6">The sequence shown here is derived from an EMBL/GenBank/DDBJ whole genome shotgun (WGS) entry which is preliminary data.</text>
</comment>
<dbReference type="InterPro" id="IPR011991">
    <property type="entry name" value="ArsR-like_HTH"/>
</dbReference>
<dbReference type="STRING" id="476652.DEAC_c40580"/>
<keyword evidence="3" id="KW-0804">Transcription</keyword>
<dbReference type="GO" id="GO:0003700">
    <property type="term" value="F:DNA-binding transcription factor activity"/>
    <property type="evidence" value="ECO:0007669"/>
    <property type="project" value="InterPro"/>
</dbReference>
<evidence type="ECO:0000313" key="7">
    <source>
        <dbReference type="Proteomes" id="UP000036356"/>
    </source>
</evidence>
<sequence>MNRITHQNFCNLDCHIPPHRSKELSHSLAQMEGVTPIFKALADETRVKIIYALLQEPNLCVCDLAQITDLTVSGASHHLRLLKNLGLARSHKEGKHVHYCIHDEHVKIILEEALNHCNHLPR</sequence>
<dbReference type="InterPro" id="IPR036390">
    <property type="entry name" value="WH_DNA-bd_sf"/>
</dbReference>
<dbReference type="PATRIC" id="fig|476652.3.peg.4300"/>
<dbReference type="InterPro" id="IPR001845">
    <property type="entry name" value="HTH_ArsR_DNA-bd_dom"/>
</dbReference>
<dbReference type="PANTHER" id="PTHR43132:SF6">
    <property type="entry name" value="HTH-TYPE TRANSCRIPTIONAL REPRESSOR CZRA"/>
    <property type="match status" value="1"/>
</dbReference>
<dbReference type="SUPFAM" id="SSF46785">
    <property type="entry name" value="Winged helix' DNA-binding domain"/>
    <property type="match status" value="1"/>
</dbReference>
<dbReference type="GO" id="GO:0046686">
    <property type="term" value="P:response to cadmium ion"/>
    <property type="evidence" value="ECO:0007669"/>
    <property type="project" value="UniProtKB-KW"/>
</dbReference>
<accession>A0A0J1FKR1</accession>
<keyword evidence="7" id="KW-1185">Reference proteome</keyword>
<evidence type="ECO:0000256" key="1">
    <source>
        <dbReference type="ARBA" id="ARBA00023015"/>
    </source>
</evidence>
<keyword evidence="2" id="KW-0238">DNA-binding</keyword>
<dbReference type="InterPro" id="IPR036388">
    <property type="entry name" value="WH-like_DNA-bd_sf"/>
</dbReference>
<dbReference type="Pfam" id="PF01022">
    <property type="entry name" value="HTH_5"/>
    <property type="match status" value="1"/>
</dbReference>
<protein>
    <submittedName>
        <fullName evidence="6">Cadmium resistance transcriptional regulatory protein CadC</fullName>
    </submittedName>
</protein>
<dbReference type="PROSITE" id="PS50987">
    <property type="entry name" value="HTH_ARSR_2"/>
    <property type="match status" value="1"/>
</dbReference>
<keyword evidence="1" id="KW-0805">Transcription regulation</keyword>
<name>A0A0J1FKR1_9FIRM</name>
<feature type="domain" description="HTH arsR-type" evidence="5">
    <location>
        <begin position="28"/>
        <end position="121"/>
    </location>
</feature>
<dbReference type="CDD" id="cd00090">
    <property type="entry name" value="HTH_ARSR"/>
    <property type="match status" value="1"/>
</dbReference>
<reference evidence="6 7" key="1">
    <citation type="submission" date="2015-06" db="EMBL/GenBank/DDBJ databases">
        <title>Draft genome of the moderately acidophilic sulfate reducer Candidatus Desulfosporosinus acididurans strain M1.</title>
        <authorList>
            <person name="Poehlein A."/>
            <person name="Petzsch P."/>
            <person name="Johnson B.D."/>
            <person name="Schloemann M."/>
            <person name="Daniel R."/>
            <person name="Muehling M."/>
        </authorList>
    </citation>
    <scope>NUCLEOTIDE SEQUENCE [LARGE SCALE GENOMIC DNA]</scope>
    <source>
        <strain evidence="6 7">M1</strain>
    </source>
</reference>
<evidence type="ECO:0000256" key="4">
    <source>
        <dbReference type="ARBA" id="ARBA00043263"/>
    </source>
</evidence>
<dbReference type="PRINTS" id="PR00778">
    <property type="entry name" value="HTHARSR"/>
</dbReference>
<dbReference type="NCBIfam" id="NF033788">
    <property type="entry name" value="HTH_metalloreg"/>
    <property type="match status" value="1"/>
</dbReference>